<proteinExistence type="predicted"/>
<accession>A0A2P7S595</accession>
<keyword evidence="3" id="KW-1185">Reference proteome</keyword>
<dbReference type="EMBL" id="PXYL01000013">
    <property type="protein sequence ID" value="PSJ57611.1"/>
    <property type="molecule type" value="Genomic_DNA"/>
</dbReference>
<sequence>MTQGYIYILFNPTYRANQFKIGRTTKKPEWRAREISSGTGVLGQFEVLYEERVVDCHHAERLIHQLLSAHRISTNREFFELPLKDAIRIVSDVAAEVGRISAPEENELQEDLTIPDRASLLDSIEVSSIERHVHTLVRKRKTSVTFDDHAAYTDEPRRKIFHDLRKTILRLDERLANGETCTPGNRVAYKLPGGRTFLEVKVQRSAIVLHLVESGVPNPDHFAQAIPESHGWRHLKLRIKITNVEDADRARPFIEGAFAAA</sequence>
<dbReference type="OrthoDB" id="8265034at2"/>
<gene>
    <name evidence="2" type="ORF">C7I85_21855</name>
</gene>
<feature type="domain" description="Bacteriophage T5 Orf172 DNA-binding" evidence="1">
    <location>
        <begin position="13"/>
        <end position="93"/>
    </location>
</feature>
<protein>
    <recommendedName>
        <fullName evidence="1">Bacteriophage T5 Orf172 DNA-binding domain-containing protein</fullName>
    </recommendedName>
</protein>
<name>A0A2P7S595_9HYPH</name>
<organism evidence="2 3">
    <name type="scientific">Pseudaminobacter soli</name>
    <name type="common">ex Li et al. 2025</name>
    <dbReference type="NCBI Taxonomy" id="1295366"/>
    <lineage>
        <taxon>Bacteria</taxon>
        <taxon>Pseudomonadati</taxon>
        <taxon>Pseudomonadota</taxon>
        <taxon>Alphaproteobacteria</taxon>
        <taxon>Hyphomicrobiales</taxon>
        <taxon>Phyllobacteriaceae</taxon>
        <taxon>Pseudaminobacter</taxon>
    </lineage>
</organism>
<dbReference type="Proteomes" id="UP000240653">
    <property type="component" value="Unassembled WGS sequence"/>
</dbReference>
<comment type="caution">
    <text evidence="2">The sequence shown here is derived from an EMBL/GenBank/DDBJ whole genome shotgun (WGS) entry which is preliminary data.</text>
</comment>
<evidence type="ECO:0000313" key="2">
    <source>
        <dbReference type="EMBL" id="PSJ57611.1"/>
    </source>
</evidence>
<dbReference type="SMART" id="SM00974">
    <property type="entry name" value="T5orf172"/>
    <property type="match status" value="1"/>
</dbReference>
<evidence type="ECO:0000259" key="1">
    <source>
        <dbReference type="SMART" id="SM00974"/>
    </source>
</evidence>
<evidence type="ECO:0000313" key="3">
    <source>
        <dbReference type="Proteomes" id="UP000240653"/>
    </source>
</evidence>
<dbReference type="AlphaFoldDB" id="A0A2P7S595"/>
<dbReference type="Pfam" id="PF10544">
    <property type="entry name" value="T5orf172"/>
    <property type="match status" value="1"/>
</dbReference>
<reference evidence="2 3" key="1">
    <citation type="submission" date="2018-03" db="EMBL/GenBank/DDBJ databases">
        <title>The draft genome of Mesorhizobium soli JCM 19897.</title>
        <authorList>
            <person name="Li L."/>
            <person name="Liu L."/>
            <person name="Liang L."/>
            <person name="Wang T."/>
            <person name="Zhang X."/>
        </authorList>
    </citation>
    <scope>NUCLEOTIDE SEQUENCE [LARGE SCALE GENOMIC DNA]</scope>
    <source>
        <strain evidence="2 3">JCM 19897</strain>
    </source>
</reference>
<dbReference type="RefSeq" id="WP_106726145.1">
    <property type="nucleotide sequence ID" value="NZ_PXYL01000013.1"/>
</dbReference>
<dbReference type="InterPro" id="IPR018306">
    <property type="entry name" value="Phage_T5_Orf172_DNA-bd"/>
</dbReference>